<comment type="caution">
    <text evidence="3">The sequence shown here is derived from an EMBL/GenBank/DDBJ whole genome shotgun (WGS) entry which is preliminary data.</text>
</comment>
<name>A0A6A3BU20_HIBSY</name>
<evidence type="ECO:0000256" key="2">
    <source>
        <dbReference type="SAM" id="Phobius"/>
    </source>
</evidence>
<dbReference type="PANTHER" id="PTHR45763">
    <property type="entry name" value="HYDROLASE, ALPHA/BETA FOLD FAMILY PROTEIN, EXPRESSED-RELATED"/>
    <property type="match status" value="1"/>
</dbReference>
<keyword evidence="4" id="KW-1185">Reference proteome</keyword>
<accession>A0A6A3BU20</accession>
<evidence type="ECO:0000313" key="4">
    <source>
        <dbReference type="Proteomes" id="UP000436088"/>
    </source>
</evidence>
<keyword evidence="2" id="KW-0812">Transmembrane</keyword>
<feature type="transmembrane region" description="Helical" evidence="2">
    <location>
        <begin position="78"/>
        <end position="97"/>
    </location>
</feature>
<proteinExistence type="predicted"/>
<gene>
    <name evidence="3" type="ORF">F3Y22_tig00109983pilonHSYRG00001</name>
</gene>
<evidence type="ECO:0000256" key="1">
    <source>
        <dbReference type="SAM" id="MobiDB-lite"/>
    </source>
</evidence>
<dbReference type="EMBL" id="VEPZ02000798">
    <property type="protein sequence ID" value="KAE8718958.1"/>
    <property type="molecule type" value="Genomic_DNA"/>
</dbReference>
<evidence type="ECO:0000313" key="3">
    <source>
        <dbReference type="EMBL" id="KAE8718958.1"/>
    </source>
</evidence>
<dbReference type="Proteomes" id="UP000436088">
    <property type="component" value="Unassembled WGS sequence"/>
</dbReference>
<reference evidence="3" key="1">
    <citation type="submission" date="2019-09" db="EMBL/GenBank/DDBJ databases">
        <title>Draft genome information of white flower Hibiscus syriacus.</title>
        <authorList>
            <person name="Kim Y.-M."/>
        </authorList>
    </citation>
    <scope>NUCLEOTIDE SEQUENCE [LARGE SCALE GENOMIC DNA]</scope>
    <source>
        <strain evidence="3">YM2019G1</strain>
    </source>
</reference>
<feature type="region of interest" description="Disordered" evidence="1">
    <location>
        <begin position="1"/>
        <end position="54"/>
    </location>
</feature>
<keyword evidence="2" id="KW-0472">Membrane</keyword>
<keyword evidence="2" id="KW-1133">Transmembrane helix</keyword>
<sequence>MAAAGGVNRKISAASARARTRRAKQNASFKLPSGYSPPPPKTCGSPDGPPVSASRIKLKDGRHLAYKEHGVPRDAAKYILSMSMALILVGMMLLLPIPCHRVLDLVLCFYQEIVESLGVYIVSFDMPGYGESDPIQTNRSELADQLGLDPSFM</sequence>
<protein>
    <submittedName>
        <fullName evidence="3">Germin-like protein subfamily 3 member 2-like</fullName>
    </submittedName>
</protein>
<dbReference type="AlphaFoldDB" id="A0A6A3BU20"/>
<organism evidence="3 4">
    <name type="scientific">Hibiscus syriacus</name>
    <name type="common">Rose of Sharon</name>
    <dbReference type="NCBI Taxonomy" id="106335"/>
    <lineage>
        <taxon>Eukaryota</taxon>
        <taxon>Viridiplantae</taxon>
        <taxon>Streptophyta</taxon>
        <taxon>Embryophyta</taxon>
        <taxon>Tracheophyta</taxon>
        <taxon>Spermatophyta</taxon>
        <taxon>Magnoliopsida</taxon>
        <taxon>eudicotyledons</taxon>
        <taxon>Gunneridae</taxon>
        <taxon>Pentapetalae</taxon>
        <taxon>rosids</taxon>
        <taxon>malvids</taxon>
        <taxon>Malvales</taxon>
        <taxon>Malvaceae</taxon>
        <taxon>Malvoideae</taxon>
        <taxon>Hibiscus</taxon>
    </lineage>
</organism>
<dbReference type="PANTHER" id="PTHR45763:SF51">
    <property type="entry name" value="ALPHA_BETA-HYDROLASES SUPERFAMILY PROTEIN"/>
    <property type="match status" value="1"/>
</dbReference>